<dbReference type="EMBL" id="KU351741">
    <property type="protein sequence ID" value="ANC96565.1"/>
    <property type="molecule type" value="Genomic_DNA"/>
</dbReference>
<evidence type="ECO:0000256" key="3">
    <source>
        <dbReference type="ARBA" id="ARBA00022844"/>
    </source>
</evidence>
<evidence type="ECO:0000256" key="5">
    <source>
        <dbReference type="ARBA" id="ARBA00023200"/>
    </source>
</evidence>
<dbReference type="Proteomes" id="UP000202843">
    <property type="component" value="Segment"/>
</dbReference>
<keyword evidence="4" id="KW-0426">Late protein</keyword>
<keyword evidence="1" id="KW-1048">Host nucleus</keyword>
<keyword evidence="2" id="KW-0920">Virion tegument</keyword>
<gene>
    <name evidence="6" type="primary">U65</name>
</gene>
<keyword evidence="5" id="KW-1035">Host cytoplasm</keyword>
<evidence type="ECO:0000256" key="4">
    <source>
        <dbReference type="ARBA" id="ARBA00022921"/>
    </source>
</evidence>
<dbReference type="RefSeq" id="YP_009253971.1">
    <property type="nucleotide sequence ID" value="NC_030200.1"/>
</dbReference>
<dbReference type="HAMAP" id="MF_04039">
    <property type="entry name" value="HSV_CEP2"/>
    <property type="match status" value="1"/>
</dbReference>
<proteinExistence type="inferred from homology"/>
<keyword evidence="3" id="KW-0946">Virion</keyword>
<reference evidence="6 7" key="1">
    <citation type="journal article" date="2016" name="J. Virol.">
        <title>Complete Unique Genome Sequence, Expression Profile, and Salivary Gland Tissue Tropism of the Herpesvirus 7 Homolog in Pigtailed Macaques.</title>
        <authorList>
            <person name="Staheli J.P."/>
            <person name="Dyen M.R."/>
            <person name="Basom R."/>
            <person name="Fitzgibbon M."/>
            <person name="Barcy S."/>
        </authorList>
    </citation>
    <scope>NUCLEOTIDE SEQUENCE [LARGE SCALE GENOMIC DNA]</scope>
</reference>
<dbReference type="InterPro" id="IPR004286">
    <property type="entry name" value="Herpes_UL16/UL94"/>
</dbReference>
<evidence type="ECO:0000256" key="2">
    <source>
        <dbReference type="ARBA" id="ARBA00022580"/>
    </source>
</evidence>
<dbReference type="GeneID" id="27912113"/>
<dbReference type="KEGG" id="vg:27912113"/>
<evidence type="ECO:0000313" key="7">
    <source>
        <dbReference type="Proteomes" id="UP000202843"/>
    </source>
</evidence>
<dbReference type="OrthoDB" id="8436at10239"/>
<dbReference type="Pfam" id="PF03044">
    <property type="entry name" value="Herpes_UL16"/>
    <property type="match status" value="1"/>
</dbReference>
<accession>A0A191S3U7</accession>
<name>A0A191S3U7_9BETA</name>
<protein>
    <submittedName>
        <fullName evidence="6">Tegument protein UL16</fullName>
    </submittedName>
</protein>
<sequence length="329" mass="37557">MQLSSIGSLGYLRSFLQNECNWFLIHKKKFFHEYRCVATSSPIFTFDKFKDCLHCNIIILKRNSDFVFSLAINGIHAGQFMTNSMKLKKRIVTNDLLYYVLEIGPLTKIDLNFVPKYSSELILECKDVTPNTIYENSSIVSYSEAQLLTLKGAGENKLIPLGCGSWCLNNIDNYYIYTFVLNYDLYLACFDNVLPSLSKIIFDMTACNNERCVFCKDHKKHVDSTGKTIGCIDNQETCFCYIPCRKKGVAISNSELSSLLCDQEIDTVDLMYPEKNAQLSTDINSFVTGYKNKEPIVLRNSNWILIRLNPALSRLILLSCPVCKRIVCK</sequence>
<keyword evidence="7" id="KW-1185">Reference proteome</keyword>
<organism evidence="6 7">
    <name type="scientific">macacine betaherpesvirus 9</name>
    <dbReference type="NCBI Taxonomy" id="2560568"/>
    <lineage>
        <taxon>Viruses</taxon>
        <taxon>Duplodnaviria</taxon>
        <taxon>Heunggongvirae</taxon>
        <taxon>Peploviricota</taxon>
        <taxon>Herviviricetes</taxon>
        <taxon>Herpesvirales</taxon>
        <taxon>Orthoherpesviridae</taxon>
        <taxon>Betaherpesvirinae</taxon>
        <taxon>Roseolovirus</taxon>
        <taxon>Roseolovirus macacinebeta9</taxon>
    </lineage>
</organism>
<evidence type="ECO:0000256" key="1">
    <source>
        <dbReference type="ARBA" id="ARBA00022562"/>
    </source>
</evidence>
<dbReference type="GO" id="GO:0044423">
    <property type="term" value="C:virion component"/>
    <property type="evidence" value="ECO:0007669"/>
    <property type="project" value="UniProtKB-KW"/>
</dbReference>
<evidence type="ECO:0000313" key="6">
    <source>
        <dbReference type="EMBL" id="ANC96565.1"/>
    </source>
</evidence>